<accession>A0A0B7N131</accession>
<gene>
    <name evidence="1" type="primary">PARPA_02532.1 scaffold 4843</name>
</gene>
<organism evidence="1 2">
    <name type="scientific">Parasitella parasitica</name>
    <dbReference type="NCBI Taxonomy" id="35722"/>
    <lineage>
        <taxon>Eukaryota</taxon>
        <taxon>Fungi</taxon>
        <taxon>Fungi incertae sedis</taxon>
        <taxon>Mucoromycota</taxon>
        <taxon>Mucoromycotina</taxon>
        <taxon>Mucoromycetes</taxon>
        <taxon>Mucorales</taxon>
        <taxon>Mucorineae</taxon>
        <taxon>Mucoraceae</taxon>
        <taxon>Parasitella</taxon>
    </lineage>
</organism>
<evidence type="ECO:0000313" key="2">
    <source>
        <dbReference type="Proteomes" id="UP000054107"/>
    </source>
</evidence>
<reference evidence="1 2" key="1">
    <citation type="submission" date="2014-09" db="EMBL/GenBank/DDBJ databases">
        <authorList>
            <person name="Ellenberger Sabrina"/>
        </authorList>
    </citation>
    <scope>NUCLEOTIDE SEQUENCE [LARGE SCALE GENOMIC DNA]</scope>
    <source>
        <strain evidence="1 2">CBS 412.66</strain>
    </source>
</reference>
<sequence>MSFTSLKNKIISFVGTIAKQVYTSFASSTIHAFHKALPATGTKGYEILEVFYDPDDALAFELDFAVVGGRVHKTAQVGYFSNALFSSVQQAKDAMKFDLDTAMTTVMPGMYQNPRNVYGIMSPHQQERLDRQEYEFIEYSQELNDVFFKQKALQTNTALIK</sequence>
<keyword evidence="2" id="KW-1185">Reference proteome</keyword>
<dbReference type="EMBL" id="LN721083">
    <property type="protein sequence ID" value="CEP09078.1"/>
    <property type="molecule type" value="Genomic_DNA"/>
</dbReference>
<proteinExistence type="predicted"/>
<name>A0A0B7N131_9FUNG</name>
<dbReference type="AlphaFoldDB" id="A0A0B7N131"/>
<protein>
    <submittedName>
        <fullName evidence="1">Uncharacterized protein</fullName>
    </submittedName>
</protein>
<dbReference type="Proteomes" id="UP000054107">
    <property type="component" value="Unassembled WGS sequence"/>
</dbReference>
<evidence type="ECO:0000313" key="1">
    <source>
        <dbReference type="EMBL" id="CEP09078.1"/>
    </source>
</evidence>
<dbReference type="OrthoDB" id="2283468at2759"/>